<reference evidence="1 2" key="1">
    <citation type="submission" date="2022-10" db="EMBL/GenBank/DDBJ databases">
        <title>Luteolibacter arcticus strain CCTCC AB 2014275, whole genome shotgun sequencing project.</title>
        <authorList>
            <person name="Zhao G."/>
            <person name="Shen L."/>
        </authorList>
    </citation>
    <scope>NUCLEOTIDE SEQUENCE [LARGE SCALE GENOMIC DNA]</scope>
    <source>
        <strain evidence="1 2">CCTCC AB 2014275</strain>
    </source>
</reference>
<keyword evidence="2" id="KW-1185">Reference proteome</keyword>
<accession>A0ABT3GJY4</accession>
<evidence type="ECO:0000313" key="1">
    <source>
        <dbReference type="EMBL" id="MCW1923795.1"/>
    </source>
</evidence>
<proteinExistence type="predicted"/>
<dbReference type="EMBL" id="JAPDDT010000005">
    <property type="protein sequence ID" value="MCW1923795.1"/>
    <property type="molecule type" value="Genomic_DNA"/>
</dbReference>
<comment type="caution">
    <text evidence="1">The sequence shown here is derived from an EMBL/GenBank/DDBJ whole genome shotgun (WGS) entry which is preliminary data.</text>
</comment>
<dbReference type="Proteomes" id="UP001320876">
    <property type="component" value="Unassembled WGS sequence"/>
</dbReference>
<sequence>MSLPGGEAIGFGPQAIVAPANAQYYEVFPNVVRSDGSESYRIRVNLGRSARRVYFPYLTSNDPLFRTDFSDDGQNGDAVAGDRIYTSSPFVPVQLSPSFNYRSQPPGESLPGLTFVTCSTIHIVETDGSETSILTSPEVGVISSAGLTPLKTAGSDFQIASHLLNVRSSKPTFQNQLRGIGANNVAEMQATVKKVIGQVGDNYDFILLLSSMHAERTPAISTSANYFAGMHIHAQSSSAGTGMPQINQPATYGSAGRLLGMSQIDTATRGIFMNNVLHELTHQWAAGISDASFGKLKRDPGHWHGFSNINSLVGGFEWVPRSDGPGWLVNTDSSGSQIVREMPAVERYFAGFCPPSEVGPLMAYDSTTTFPWDRGPAKIPILPEEIVANFSVEDLIAVHGKPVADVLEGQKHFNILFVVESVERFLTPREMTFYNKLAEEFERLLRPSEPSPRMMDNWVPATRFFGRGVTLSTRVSGWDQDLDGLYDDWETTYFGNLAQSSGGDPDRDGADNFSEMAYLSHPAHADLRRGVRAYETATHQCLETTRFLPTLDYRMEIYSGDPPQGWVRNNTGNWLGPHFRRKIPKADIASGAAGRRMICRGKVTAAAP</sequence>
<organism evidence="1 2">
    <name type="scientific">Luteolibacter arcticus</name>
    <dbReference type="NCBI Taxonomy" id="1581411"/>
    <lineage>
        <taxon>Bacteria</taxon>
        <taxon>Pseudomonadati</taxon>
        <taxon>Verrucomicrobiota</taxon>
        <taxon>Verrucomicrobiia</taxon>
        <taxon>Verrucomicrobiales</taxon>
        <taxon>Verrucomicrobiaceae</taxon>
        <taxon>Luteolibacter</taxon>
    </lineage>
</organism>
<gene>
    <name evidence="1" type="ORF">OKA05_14605</name>
</gene>
<protein>
    <submittedName>
        <fullName evidence="1">Uncharacterized protein</fullName>
    </submittedName>
</protein>
<evidence type="ECO:0000313" key="2">
    <source>
        <dbReference type="Proteomes" id="UP001320876"/>
    </source>
</evidence>
<dbReference type="RefSeq" id="WP_264487903.1">
    <property type="nucleotide sequence ID" value="NZ_JAPDDT010000005.1"/>
</dbReference>
<name>A0ABT3GJY4_9BACT</name>